<evidence type="ECO:0000256" key="2">
    <source>
        <dbReference type="SAM" id="SignalP"/>
    </source>
</evidence>
<keyword evidence="4" id="KW-1185">Reference proteome</keyword>
<organism evidence="3 4">
    <name type="scientific">Acrocarpospora corrugata</name>
    <dbReference type="NCBI Taxonomy" id="35763"/>
    <lineage>
        <taxon>Bacteria</taxon>
        <taxon>Bacillati</taxon>
        <taxon>Actinomycetota</taxon>
        <taxon>Actinomycetes</taxon>
        <taxon>Streptosporangiales</taxon>
        <taxon>Streptosporangiaceae</taxon>
        <taxon>Acrocarpospora</taxon>
    </lineage>
</organism>
<keyword evidence="1" id="KW-1133">Transmembrane helix</keyword>
<evidence type="ECO:0000313" key="3">
    <source>
        <dbReference type="EMBL" id="GES04190.1"/>
    </source>
</evidence>
<dbReference type="OrthoDB" id="3217869at2"/>
<feature type="transmembrane region" description="Helical" evidence="1">
    <location>
        <begin position="225"/>
        <end position="245"/>
    </location>
</feature>
<proteinExistence type="predicted"/>
<keyword evidence="2" id="KW-0732">Signal</keyword>
<comment type="caution">
    <text evidence="3">The sequence shown here is derived from an EMBL/GenBank/DDBJ whole genome shotgun (WGS) entry which is preliminary data.</text>
</comment>
<feature type="transmembrane region" description="Helical" evidence="1">
    <location>
        <begin position="167"/>
        <end position="184"/>
    </location>
</feature>
<name>A0A5M3W7I3_9ACTN</name>
<protein>
    <submittedName>
        <fullName evidence="3">Membrane protein</fullName>
    </submittedName>
</protein>
<evidence type="ECO:0000313" key="4">
    <source>
        <dbReference type="Proteomes" id="UP000334990"/>
    </source>
</evidence>
<feature type="transmembrane region" description="Helical" evidence="1">
    <location>
        <begin position="281"/>
        <end position="301"/>
    </location>
</feature>
<sequence>MRKLLPAVVLVTLIGLAFAASFVGALHQPEPHGVPVGVVAPAQVAAQIDAGLAAKKPGAFEITAYADEATARTALGDREIEAVALPQQAKLIVASAGGRTASTVATQVFTGLAQAQGQQLTVEDAHPLPPGDSGGIAGMFYVLALVIPGIAIAVLAGHAGVGTGQKIAAIALASVTVALANAWLADAVFGALPGAYLALAAVSAAVTFTLGLVVAGLVRLLGTPGVGLAALLFVVIGIPASGGPLGARFIPEWYAAIGQTLPIGQGTAAIRNTVFFDGAALTVPLSVLAAWSLVGLLLLLIPLRHATPAPTPTTHPIPVA</sequence>
<feature type="signal peptide" evidence="2">
    <location>
        <begin position="1"/>
        <end position="19"/>
    </location>
</feature>
<gene>
    <name evidence="3" type="ORF">Acor_62570</name>
</gene>
<dbReference type="AlphaFoldDB" id="A0A5M3W7I3"/>
<keyword evidence="1" id="KW-0472">Membrane</keyword>
<reference evidence="3 4" key="1">
    <citation type="submission" date="2019-10" db="EMBL/GenBank/DDBJ databases">
        <title>Whole genome shotgun sequence of Acrocarpospora corrugata NBRC 13972.</title>
        <authorList>
            <person name="Ichikawa N."/>
            <person name="Kimura A."/>
            <person name="Kitahashi Y."/>
            <person name="Komaki H."/>
            <person name="Oguchi A."/>
        </authorList>
    </citation>
    <scope>NUCLEOTIDE SEQUENCE [LARGE SCALE GENOMIC DNA]</scope>
    <source>
        <strain evidence="3 4">NBRC 13972</strain>
    </source>
</reference>
<evidence type="ECO:0000256" key="1">
    <source>
        <dbReference type="SAM" id="Phobius"/>
    </source>
</evidence>
<keyword evidence="1" id="KW-0812">Transmembrane</keyword>
<feature type="chain" id="PRO_5024373128" evidence="2">
    <location>
        <begin position="20"/>
        <end position="320"/>
    </location>
</feature>
<dbReference type="RefSeq" id="WP_155340304.1">
    <property type="nucleotide sequence ID" value="NZ_BAAABN010000093.1"/>
</dbReference>
<feature type="transmembrane region" description="Helical" evidence="1">
    <location>
        <begin position="136"/>
        <end position="155"/>
    </location>
</feature>
<dbReference type="EMBL" id="BLAD01000078">
    <property type="protein sequence ID" value="GES04190.1"/>
    <property type="molecule type" value="Genomic_DNA"/>
</dbReference>
<accession>A0A5M3W7I3</accession>
<feature type="transmembrane region" description="Helical" evidence="1">
    <location>
        <begin position="196"/>
        <end position="218"/>
    </location>
</feature>
<dbReference type="Proteomes" id="UP000334990">
    <property type="component" value="Unassembled WGS sequence"/>
</dbReference>